<accession>A0A7Z7B0X6</accession>
<dbReference type="Proteomes" id="UP000198900">
    <property type="component" value="Unassembled WGS sequence"/>
</dbReference>
<comment type="caution">
    <text evidence="1">The sequence shown here is derived from an EMBL/GenBank/DDBJ whole genome shotgun (WGS) entry which is preliminary data.</text>
</comment>
<evidence type="ECO:0000313" key="1">
    <source>
        <dbReference type="EMBL" id="SDH03385.1"/>
    </source>
</evidence>
<dbReference type="EMBL" id="FNDI01000001">
    <property type="protein sequence ID" value="SDH03385.1"/>
    <property type="molecule type" value="Genomic_DNA"/>
</dbReference>
<proteinExistence type="predicted"/>
<protein>
    <submittedName>
        <fullName evidence="1">Uncharacterized protein</fullName>
    </submittedName>
</protein>
<evidence type="ECO:0000313" key="2">
    <source>
        <dbReference type="Proteomes" id="UP000198900"/>
    </source>
</evidence>
<keyword evidence="2" id="KW-1185">Reference proteome</keyword>
<name>A0A7Z7B0X6_9BURK</name>
<organism evidence="1 2">
    <name type="scientific">Paraburkholderia steynii</name>
    <dbReference type="NCBI Taxonomy" id="1245441"/>
    <lineage>
        <taxon>Bacteria</taxon>
        <taxon>Pseudomonadati</taxon>
        <taxon>Pseudomonadota</taxon>
        <taxon>Betaproteobacteria</taxon>
        <taxon>Burkholderiales</taxon>
        <taxon>Burkholderiaceae</taxon>
        <taxon>Paraburkholderia</taxon>
    </lineage>
</organism>
<reference evidence="1" key="1">
    <citation type="submission" date="2016-10" db="EMBL/GenBank/DDBJ databases">
        <authorList>
            <person name="Varghese N."/>
            <person name="Submissions S."/>
        </authorList>
    </citation>
    <scope>NUCLEOTIDE SEQUENCE [LARGE SCALE GENOMIC DNA]</scope>
    <source>
        <strain evidence="1">YR281</strain>
    </source>
</reference>
<dbReference type="AlphaFoldDB" id="A0A7Z7B0X6"/>
<gene>
    <name evidence="1" type="ORF">SAMN04487926_101759</name>
</gene>
<sequence>MDDLSAFNHFHDWYMDTIQVSKERETLTLGLYLQDQRASVSFVGMNRCVLENLGLQNIVYAIEIVEPGTSRFGKAQQIVAKAERWTDNQLGTVAYAFSTCGAELVVEVDSLEIESQAS</sequence>